<name>A0A2H0LQU5_9BACT</name>
<comment type="subcellular location">
    <subcellularLocation>
        <location evidence="3">Cytoplasm</location>
    </subcellularLocation>
    <text evidence="3">The tmRNA-SmpB complex associates with stalled 70S ribosomes.</text>
</comment>
<evidence type="ECO:0000256" key="1">
    <source>
        <dbReference type="ARBA" id="ARBA00022490"/>
    </source>
</evidence>
<evidence type="ECO:0000313" key="4">
    <source>
        <dbReference type="EMBL" id="PIQ86813.1"/>
    </source>
</evidence>
<dbReference type="Gene3D" id="2.40.280.10">
    <property type="match status" value="1"/>
</dbReference>
<dbReference type="CDD" id="cd09294">
    <property type="entry name" value="SmpB"/>
    <property type="match status" value="1"/>
</dbReference>
<evidence type="ECO:0000313" key="5">
    <source>
        <dbReference type="Proteomes" id="UP000230859"/>
    </source>
</evidence>
<dbReference type="HAMAP" id="MF_00023">
    <property type="entry name" value="SmpB"/>
    <property type="match status" value="1"/>
</dbReference>
<accession>A0A2H0LQU5</accession>
<organism evidence="4 5">
    <name type="scientific">Candidatus Abzuiibacterium crystallinum</name>
    <dbReference type="NCBI Taxonomy" id="1974748"/>
    <lineage>
        <taxon>Bacteria</taxon>
        <taxon>Pseudomonadati</taxon>
        <taxon>Candidatus Omnitrophota</taxon>
        <taxon>Candidatus Abzuiibacterium</taxon>
    </lineage>
</organism>
<dbReference type="NCBIfam" id="NF003843">
    <property type="entry name" value="PRK05422.1"/>
    <property type="match status" value="1"/>
</dbReference>
<evidence type="ECO:0000256" key="2">
    <source>
        <dbReference type="ARBA" id="ARBA00022884"/>
    </source>
</evidence>
<dbReference type="GO" id="GO:0070929">
    <property type="term" value="P:trans-translation"/>
    <property type="evidence" value="ECO:0007669"/>
    <property type="project" value="UniProtKB-UniRule"/>
</dbReference>
<protein>
    <recommendedName>
        <fullName evidence="3">SsrA-binding protein</fullName>
    </recommendedName>
    <alternativeName>
        <fullName evidence="3">Small protein B</fullName>
    </alternativeName>
</protein>
<dbReference type="InterPro" id="IPR000037">
    <property type="entry name" value="SsrA-bd_prot"/>
</dbReference>
<dbReference type="Proteomes" id="UP000230859">
    <property type="component" value="Unassembled WGS sequence"/>
</dbReference>
<evidence type="ECO:0000256" key="3">
    <source>
        <dbReference type="HAMAP-Rule" id="MF_00023"/>
    </source>
</evidence>
<comment type="caution">
    <text evidence="4">The sequence shown here is derived from an EMBL/GenBank/DDBJ whole genome shotgun (WGS) entry which is preliminary data.</text>
</comment>
<gene>
    <name evidence="3" type="primary">smpB</name>
    <name evidence="4" type="ORF">COV74_02985</name>
</gene>
<dbReference type="InterPro" id="IPR023620">
    <property type="entry name" value="SmpB"/>
</dbReference>
<dbReference type="PANTHER" id="PTHR30308">
    <property type="entry name" value="TMRNA-BINDING COMPONENT OF TRANS-TRANSLATION TAGGING COMPLEX"/>
    <property type="match status" value="1"/>
</dbReference>
<dbReference type="GO" id="GO:0005829">
    <property type="term" value="C:cytosol"/>
    <property type="evidence" value="ECO:0007669"/>
    <property type="project" value="TreeGrafter"/>
</dbReference>
<dbReference type="PROSITE" id="PS01317">
    <property type="entry name" value="SSRP"/>
    <property type="match status" value="1"/>
</dbReference>
<dbReference type="NCBIfam" id="TIGR00086">
    <property type="entry name" value="smpB"/>
    <property type="match status" value="1"/>
</dbReference>
<dbReference type="PANTHER" id="PTHR30308:SF2">
    <property type="entry name" value="SSRA-BINDING PROTEIN"/>
    <property type="match status" value="1"/>
</dbReference>
<dbReference type="AlphaFoldDB" id="A0A2H0LQU5"/>
<dbReference type="InterPro" id="IPR020081">
    <property type="entry name" value="SsrA-bd_prot_CS"/>
</dbReference>
<keyword evidence="1 3" id="KW-0963">Cytoplasm</keyword>
<dbReference type="GO" id="GO:0070930">
    <property type="term" value="P:trans-translation-dependent protein tagging"/>
    <property type="evidence" value="ECO:0007669"/>
    <property type="project" value="TreeGrafter"/>
</dbReference>
<proteinExistence type="inferred from homology"/>
<comment type="similarity">
    <text evidence="3">Belongs to the SmpB family.</text>
</comment>
<dbReference type="SUPFAM" id="SSF74982">
    <property type="entry name" value="Small protein B (SmpB)"/>
    <property type="match status" value="1"/>
</dbReference>
<reference evidence="4 5" key="1">
    <citation type="submission" date="2017-09" db="EMBL/GenBank/DDBJ databases">
        <title>Depth-based differentiation of microbial function through sediment-hosted aquifers and enrichment of novel symbionts in the deep terrestrial subsurface.</title>
        <authorList>
            <person name="Probst A.J."/>
            <person name="Ladd B."/>
            <person name="Jarett J.K."/>
            <person name="Geller-Mcgrath D.E."/>
            <person name="Sieber C.M."/>
            <person name="Emerson J.B."/>
            <person name="Anantharaman K."/>
            <person name="Thomas B.C."/>
            <person name="Malmstrom R."/>
            <person name="Stieglmeier M."/>
            <person name="Klingl A."/>
            <person name="Woyke T."/>
            <person name="Ryan C.M."/>
            <person name="Banfield J.F."/>
        </authorList>
    </citation>
    <scope>NUCLEOTIDE SEQUENCE [LARGE SCALE GENOMIC DNA]</scope>
    <source>
        <strain evidence="4">CG11_big_fil_rev_8_21_14_0_20_45_26</strain>
    </source>
</reference>
<comment type="function">
    <text evidence="3">Required for rescue of stalled ribosomes mediated by trans-translation. Binds to transfer-messenger RNA (tmRNA), required for stable association of tmRNA with ribosomes. tmRNA and SmpB together mimic tRNA shape, replacing the anticodon stem-loop with SmpB. tmRNA is encoded by the ssrA gene; the 2 termini fold to resemble tRNA(Ala) and it encodes a 'tag peptide', a short internal open reading frame. During trans-translation Ala-aminoacylated tmRNA acts like a tRNA, entering the A-site of stalled ribosomes, displacing the stalled mRNA. The ribosome then switches to translate the ORF on the tmRNA; the nascent peptide is terminated with the 'tag peptide' encoded by the tmRNA and targeted for degradation. The ribosome is freed to recommence translation, which seems to be the essential function of trans-translation.</text>
</comment>
<dbReference type="EMBL" id="PCVY01000028">
    <property type="protein sequence ID" value="PIQ86813.1"/>
    <property type="molecule type" value="Genomic_DNA"/>
</dbReference>
<keyword evidence="2 3" id="KW-0694">RNA-binding</keyword>
<sequence>MTTQAITDNRKARHDYFLFDKYEAGLELKGSEVKAIRDGHCNLRDAFVRIARGEAFLINMHISPYRYTHDFVPEALRTRKLLLKKREIAKLYGQISQKGYACVPLRLYFKRNLVKVEIAVATKKKAYDKRETIKREIHKRETDRAMKQRLR</sequence>
<dbReference type="Pfam" id="PF01668">
    <property type="entry name" value="SmpB"/>
    <property type="match status" value="1"/>
</dbReference>
<dbReference type="GO" id="GO:0003723">
    <property type="term" value="F:RNA binding"/>
    <property type="evidence" value="ECO:0007669"/>
    <property type="project" value="UniProtKB-UniRule"/>
</dbReference>